<dbReference type="PIRSF" id="PIRSF035875">
    <property type="entry name" value="RNase_BN"/>
    <property type="match status" value="1"/>
</dbReference>
<dbReference type="Proteomes" id="UP000198778">
    <property type="component" value="Unassembled WGS sequence"/>
</dbReference>
<reference evidence="8" key="1">
    <citation type="submission" date="2016-10" db="EMBL/GenBank/DDBJ databases">
        <authorList>
            <person name="Varghese N."/>
            <person name="Submissions S."/>
        </authorList>
    </citation>
    <scope>NUCLEOTIDE SEQUENCE [LARGE SCALE GENOMIC DNA]</scope>
    <source>
        <strain evidence="8">CGMCC 1.10369</strain>
    </source>
</reference>
<feature type="transmembrane region" description="Helical" evidence="6">
    <location>
        <begin position="127"/>
        <end position="149"/>
    </location>
</feature>
<feature type="transmembrane region" description="Helical" evidence="6">
    <location>
        <begin position="238"/>
        <end position="260"/>
    </location>
</feature>
<evidence type="ECO:0000256" key="4">
    <source>
        <dbReference type="ARBA" id="ARBA00022989"/>
    </source>
</evidence>
<dbReference type="PANTHER" id="PTHR30213:SF0">
    <property type="entry name" value="UPF0761 MEMBRANE PROTEIN YIHY"/>
    <property type="match status" value="1"/>
</dbReference>
<name>A0A1H0EP68_9BACI</name>
<dbReference type="EMBL" id="FNIL01000004">
    <property type="protein sequence ID" value="SDN84172.1"/>
    <property type="molecule type" value="Genomic_DNA"/>
</dbReference>
<sequence length="282" mass="30939">MKKIIPYFKALGQEFSNDNVPLLAAAQAYYYLLSLVPMLILALSILPYLNLDPDQAIETIQGMMPGELGGVFEDQLADILTEQRGGLLTFGIIGTIWSASNGLNAFIKAQNQAYDVKEERSFIKARLVSIGLTFGMIAALIVALVLPVFGDTLIGFIQSIGLIPPDLEILFRILRWVVSIIVIAIIFAGLYHFAPNVHIPFKYSLPGALFATIALQITSLAFSFYISNFGNYSETYGSLGGIIILMLWLFLIGIILVVGAEVNAILYRRKKGVSLTDENVPE</sequence>
<dbReference type="RefSeq" id="WP_090842407.1">
    <property type="nucleotide sequence ID" value="NZ_FNIL01000004.1"/>
</dbReference>
<evidence type="ECO:0000256" key="3">
    <source>
        <dbReference type="ARBA" id="ARBA00022692"/>
    </source>
</evidence>
<dbReference type="STRING" id="745820.SAMN04488053_1041"/>
<dbReference type="GO" id="GO:0005886">
    <property type="term" value="C:plasma membrane"/>
    <property type="evidence" value="ECO:0007669"/>
    <property type="project" value="UniProtKB-SubCell"/>
</dbReference>
<evidence type="ECO:0000313" key="8">
    <source>
        <dbReference type="Proteomes" id="UP000198778"/>
    </source>
</evidence>
<dbReference type="NCBIfam" id="TIGR00765">
    <property type="entry name" value="yihY_not_rbn"/>
    <property type="match status" value="1"/>
</dbReference>
<evidence type="ECO:0000256" key="1">
    <source>
        <dbReference type="ARBA" id="ARBA00004651"/>
    </source>
</evidence>
<dbReference type="InterPro" id="IPR017039">
    <property type="entry name" value="Virul_fac_BrkB"/>
</dbReference>
<keyword evidence="2" id="KW-1003">Cell membrane</keyword>
<comment type="subcellular location">
    <subcellularLocation>
        <location evidence="1">Cell membrane</location>
        <topology evidence="1">Multi-pass membrane protein</topology>
    </subcellularLocation>
</comment>
<feature type="transmembrane region" description="Helical" evidence="6">
    <location>
        <begin position="28"/>
        <end position="49"/>
    </location>
</feature>
<keyword evidence="5 6" id="KW-0472">Membrane</keyword>
<feature type="transmembrane region" description="Helical" evidence="6">
    <location>
        <begin position="169"/>
        <end position="191"/>
    </location>
</feature>
<proteinExistence type="predicted"/>
<dbReference type="Pfam" id="PF03631">
    <property type="entry name" value="Virul_fac_BrkB"/>
    <property type="match status" value="1"/>
</dbReference>
<evidence type="ECO:0000256" key="6">
    <source>
        <dbReference type="SAM" id="Phobius"/>
    </source>
</evidence>
<keyword evidence="8" id="KW-1185">Reference proteome</keyword>
<evidence type="ECO:0000256" key="2">
    <source>
        <dbReference type="ARBA" id="ARBA00022475"/>
    </source>
</evidence>
<dbReference type="AlphaFoldDB" id="A0A1H0EP68"/>
<feature type="transmembrane region" description="Helical" evidence="6">
    <location>
        <begin position="203"/>
        <end position="226"/>
    </location>
</feature>
<dbReference type="OrthoDB" id="9775903at2"/>
<evidence type="ECO:0000256" key="5">
    <source>
        <dbReference type="ARBA" id="ARBA00023136"/>
    </source>
</evidence>
<gene>
    <name evidence="7" type="ORF">SAMN04488053_1041</name>
</gene>
<organism evidence="7 8">
    <name type="scientific">Alkalicoccus daliensis</name>
    <dbReference type="NCBI Taxonomy" id="745820"/>
    <lineage>
        <taxon>Bacteria</taxon>
        <taxon>Bacillati</taxon>
        <taxon>Bacillota</taxon>
        <taxon>Bacilli</taxon>
        <taxon>Bacillales</taxon>
        <taxon>Bacillaceae</taxon>
        <taxon>Alkalicoccus</taxon>
    </lineage>
</organism>
<evidence type="ECO:0000313" key="7">
    <source>
        <dbReference type="EMBL" id="SDN84172.1"/>
    </source>
</evidence>
<keyword evidence="3 6" id="KW-0812">Transmembrane</keyword>
<protein>
    <submittedName>
        <fullName evidence="7">Membrane protein</fullName>
    </submittedName>
</protein>
<keyword evidence="4 6" id="KW-1133">Transmembrane helix</keyword>
<accession>A0A1H0EP68</accession>
<dbReference type="PANTHER" id="PTHR30213">
    <property type="entry name" value="INNER MEMBRANE PROTEIN YHJD"/>
    <property type="match status" value="1"/>
</dbReference>